<name>A0A3S4TH55_9BACT</name>
<gene>
    <name evidence="1" type="ORF">VT99_10793</name>
    <name evidence="2" type="ORF">VU00_10242</name>
    <name evidence="3" type="ORF">VU01_11813</name>
</gene>
<proteinExistence type="predicted"/>
<dbReference type="EMBL" id="MTKR01000024">
    <property type="protein sequence ID" value="RWX50763.1"/>
    <property type="molecule type" value="Genomic_DNA"/>
</dbReference>
<dbReference type="Proteomes" id="UP000286862">
    <property type="component" value="Unassembled WGS sequence"/>
</dbReference>
<evidence type="ECO:0000313" key="4">
    <source>
        <dbReference type="Proteomes" id="UP000286862"/>
    </source>
</evidence>
<organism evidence="2 5">
    <name type="scientific">Candidatus Electrothrix marina</name>
    <dbReference type="NCBI Taxonomy" id="1859130"/>
    <lineage>
        <taxon>Bacteria</taxon>
        <taxon>Pseudomonadati</taxon>
        <taxon>Thermodesulfobacteriota</taxon>
        <taxon>Desulfobulbia</taxon>
        <taxon>Desulfobulbales</taxon>
        <taxon>Desulfobulbaceae</taxon>
        <taxon>Candidatus Electrothrix</taxon>
    </lineage>
</organism>
<evidence type="ECO:0000313" key="6">
    <source>
        <dbReference type="Proteomes" id="UP000288892"/>
    </source>
</evidence>
<keyword evidence="6" id="KW-1185">Reference proteome</keyword>
<dbReference type="EMBL" id="MTKQ01000079">
    <property type="protein sequence ID" value="RWX48567.1"/>
    <property type="molecule type" value="Genomic_DNA"/>
</dbReference>
<evidence type="ECO:0000313" key="2">
    <source>
        <dbReference type="EMBL" id="RWX50763.1"/>
    </source>
</evidence>
<dbReference type="Proteomes" id="UP000287615">
    <property type="component" value="Unassembled WGS sequence"/>
</dbReference>
<accession>A0A3S4TH55</accession>
<protein>
    <recommendedName>
        <fullName evidence="7">Transposase</fullName>
    </recommendedName>
</protein>
<dbReference type="Proteomes" id="UP000288892">
    <property type="component" value="Unassembled WGS sequence"/>
</dbReference>
<dbReference type="AlphaFoldDB" id="A0A3S4TH55"/>
<sequence length="64" mass="7841">MLFYRRTDLFFSDKKAIALNIGSNIYRLRRKNKINELLAVFLHLSRKRKLLWKNMAEKNMVEQR</sequence>
<evidence type="ECO:0000313" key="3">
    <source>
        <dbReference type="EMBL" id="RWX51225.1"/>
    </source>
</evidence>
<comment type="caution">
    <text evidence="2">The sequence shown here is derived from an EMBL/GenBank/DDBJ whole genome shotgun (WGS) entry which is preliminary data.</text>
</comment>
<evidence type="ECO:0000313" key="5">
    <source>
        <dbReference type="Proteomes" id="UP000287615"/>
    </source>
</evidence>
<evidence type="ECO:0000313" key="1">
    <source>
        <dbReference type="EMBL" id="RWX48567.1"/>
    </source>
</evidence>
<evidence type="ECO:0008006" key="7">
    <source>
        <dbReference type="Google" id="ProtNLM"/>
    </source>
</evidence>
<reference evidence="4 5" key="1">
    <citation type="submission" date="2017-01" db="EMBL/GenBank/DDBJ databases">
        <title>The cable genome- insights into the physiology and evolution of filamentous bacteria capable of sulfide oxidation via long distance electron transfer.</title>
        <authorList>
            <person name="Schreiber L."/>
            <person name="Bjerg J.T."/>
            <person name="Boggild A."/>
            <person name="Van De Vossenberg J."/>
            <person name="Meysman F."/>
            <person name="Nielsen L.P."/>
            <person name="Schramm A."/>
            <person name="Kjeldsen K.U."/>
        </authorList>
    </citation>
    <scope>NUCLEOTIDE SEQUENCE [LARGE SCALE GENOMIC DNA]</scope>
    <source>
        <strain evidence="1">A2</strain>
        <strain evidence="2">A3</strain>
        <strain evidence="3">A5</strain>
    </source>
</reference>
<dbReference type="EMBL" id="MTKS01000181">
    <property type="protein sequence ID" value="RWX51225.1"/>
    <property type="molecule type" value="Genomic_DNA"/>
</dbReference>